<dbReference type="SMART" id="SM00671">
    <property type="entry name" value="SEL1"/>
    <property type="match status" value="2"/>
</dbReference>
<dbReference type="InterPro" id="IPR008258">
    <property type="entry name" value="Transglycosylase_SLT_dom_1"/>
</dbReference>
<dbReference type="Gene3D" id="1.10.530.10">
    <property type="match status" value="1"/>
</dbReference>
<evidence type="ECO:0000259" key="3">
    <source>
        <dbReference type="Pfam" id="PF01464"/>
    </source>
</evidence>
<dbReference type="SUPFAM" id="SSF53955">
    <property type="entry name" value="Lysozyme-like"/>
    <property type="match status" value="1"/>
</dbReference>
<feature type="chain" id="PRO_5046118951" evidence="2">
    <location>
        <begin position="25"/>
        <end position="324"/>
    </location>
</feature>
<dbReference type="PROSITE" id="PS00922">
    <property type="entry name" value="TRANSGLYCOSYLASE"/>
    <property type="match status" value="1"/>
</dbReference>
<dbReference type="SUPFAM" id="SSF81901">
    <property type="entry name" value="HCP-like"/>
    <property type="match status" value="1"/>
</dbReference>
<comment type="caution">
    <text evidence="4">The sequence shown here is derived from an EMBL/GenBank/DDBJ whole genome shotgun (WGS) entry which is preliminary data.</text>
</comment>
<organism evidence="4 5">
    <name type="scientific">Azohydromonas lata</name>
    <dbReference type="NCBI Taxonomy" id="45677"/>
    <lineage>
        <taxon>Bacteria</taxon>
        <taxon>Pseudomonadati</taxon>
        <taxon>Pseudomonadota</taxon>
        <taxon>Betaproteobacteria</taxon>
        <taxon>Burkholderiales</taxon>
        <taxon>Sphaerotilaceae</taxon>
        <taxon>Azohydromonas</taxon>
    </lineage>
</organism>
<dbReference type="Pfam" id="PF08238">
    <property type="entry name" value="Sel1"/>
    <property type="match status" value="2"/>
</dbReference>
<accession>A0ABU5IR38</accession>
<evidence type="ECO:0000313" key="5">
    <source>
        <dbReference type="Proteomes" id="UP001293718"/>
    </source>
</evidence>
<dbReference type="Pfam" id="PF01464">
    <property type="entry name" value="SLT"/>
    <property type="match status" value="1"/>
</dbReference>
<evidence type="ECO:0000313" key="4">
    <source>
        <dbReference type="EMBL" id="MDZ5461367.1"/>
    </source>
</evidence>
<dbReference type="Proteomes" id="UP001293718">
    <property type="component" value="Unassembled WGS sequence"/>
</dbReference>
<evidence type="ECO:0000256" key="2">
    <source>
        <dbReference type="SAM" id="SignalP"/>
    </source>
</evidence>
<keyword evidence="2" id="KW-0732">Signal</keyword>
<dbReference type="CDD" id="cd00254">
    <property type="entry name" value="LT-like"/>
    <property type="match status" value="1"/>
</dbReference>
<protein>
    <submittedName>
        <fullName evidence="4">Transglycosylase SLT domain-containing protein</fullName>
    </submittedName>
</protein>
<feature type="signal peptide" evidence="2">
    <location>
        <begin position="1"/>
        <end position="24"/>
    </location>
</feature>
<gene>
    <name evidence="4" type="ORF">SM757_32810</name>
</gene>
<keyword evidence="5" id="KW-1185">Reference proteome</keyword>
<dbReference type="InterPro" id="IPR011990">
    <property type="entry name" value="TPR-like_helical_dom_sf"/>
</dbReference>
<comment type="similarity">
    <text evidence="1">Belongs to the transglycosylase Slt family.</text>
</comment>
<dbReference type="InterPro" id="IPR006597">
    <property type="entry name" value="Sel1-like"/>
</dbReference>
<proteinExistence type="inferred from homology"/>
<feature type="domain" description="Transglycosylase SLT" evidence="3">
    <location>
        <begin position="173"/>
        <end position="275"/>
    </location>
</feature>
<dbReference type="Gene3D" id="1.25.40.10">
    <property type="entry name" value="Tetratricopeptide repeat domain"/>
    <property type="match status" value="1"/>
</dbReference>
<dbReference type="PANTHER" id="PTHR37423:SF2">
    <property type="entry name" value="MEMBRANE-BOUND LYTIC MUREIN TRANSGLYCOSYLASE C"/>
    <property type="match status" value="1"/>
</dbReference>
<dbReference type="EMBL" id="JAXOJX010000110">
    <property type="protein sequence ID" value="MDZ5461367.1"/>
    <property type="molecule type" value="Genomic_DNA"/>
</dbReference>
<sequence>MTHALLKRCAAAVLSLCSAVAAPAASPAEDPEARLQMALLLRADAERYEKGDGVPRDPAFAAAMYCRAARGGDAESQFRLGWIYAYARGVPRNDAWAAYMFKLAADKGIPQGVEMLKMVGGSAPEMPDCMIPPAPPPAVITMVNGAASAQGLVADPAQRARLFNTAPKKVVDLVKKLAPKYSVQPELALAIMRAESNYDPAAVSPRNAQGLMQLIPATAERFNVRDPFNEEQNVRGGLAYLRWLLAYFEGDLKLVAAAYNAGEGTVDRYLGVPPYEETRNYVSKVLESAGLTNHPYDAKITRPSPRLELIRKPRVEAVGLRRGR</sequence>
<dbReference type="RefSeq" id="WP_322468547.1">
    <property type="nucleotide sequence ID" value="NZ_JAXOJX010000110.1"/>
</dbReference>
<dbReference type="InterPro" id="IPR023346">
    <property type="entry name" value="Lysozyme-like_dom_sf"/>
</dbReference>
<evidence type="ECO:0000256" key="1">
    <source>
        <dbReference type="ARBA" id="ARBA00007734"/>
    </source>
</evidence>
<reference evidence="4 5" key="1">
    <citation type="submission" date="2023-11" db="EMBL/GenBank/DDBJ databases">
        <title>Draft genome of Azohydromonas lata strain H1 (DSM1123), a polyhydroxyalkanoate producer.</title>
        <authorList>
            <person name="Traversa D."/>
            <person name="D'Addabbo P."/>
            <person name="Pazzani C."/>
            <person name="Manzari C."/>
            <person name="Chiara M."/>
            <person name="Scrascia M."/>
        </authorList>
    </citation>
    <scope>NUCLEOTIDE SEQUENCE [LARGE SCALE GENOMIC DNA]</scope>
    <source>
        <strain evidence="4 5">H1</strain>
    </source>
</reference>
<dbReference type="PANTHER" id="PTHR37423">
    <property type="entry name" value="SOLUBLE LYTIC MUREIN TRANSGLYCOSYLASE-RELATED"/>
    <property type="match status" value="1"/>
</dbReference>
<name>A0ABU5IR38_9BURK</name>
<dbReference type="InterPro" id="IPR000189">
    <property type="entry name" value="Transglyc_AS"/>
</dbReference>